<protein>
    <submittedName>
        <fullName evidence="1">Uncharacterized protein</fullName>
    </submittedName>
</protein>
<evidence type="ECO:0000313" key="2">
    <source>
        <dbReference type="Proteomes" id="UP000297245"/>
    </source>
</evidence>
<sequence>MLNASRWVLSEGLAREIFGGGGTSGWSRDPQMSVGCGTSENTEFSKRSAEASRSQVLSFQGSRRRRSRISWNTQKLERRECGGRARRNIWFLSER</sequence>
<gene>
    <name evidence="1" type="ORF">K435DRAFT_162265</name>
</gene>
<keyword evidence="2" id="KW-1185">Reference proteome</keyword>
<organism evidence="1 2">
    <name type="scientific">Dendrothele bispora (strain CBS 962.96)</name>
    <dbReference type="NCBI Taxonomy" id="1314807"/>
    <lineage>
        <taxon>Eukaryota</taxon>
        <taxon>Fungi</taxon>
        <taxon>Dikarya</taxon>
        <taxon>Basidiomycota</taxon>
        <taxon>Agaricomycotina</taxon>
        <taxon>Agaricomycetes</taxon>
        <taxon>Agaricomycetidae</taxon>
        <taxon>Agaricales</taxon>
        <taxon>Agaricales incertae sedis</taxon>
        <taxon>Dendrothele</taxon>
    </lineage>
</organism>
<dbReference type="AlphaFoldDB" id="A0A4S8MP88"/>
<evidence type="ECO:0000313" key="1">
    <source>
        <dbReference type="EMBL" id="THV04797.1"/>
    </source>
</evidence>
<proteinExistence type="predicted"/>
<name>A0A4S8MP88_DENBC</name>
<accession>A0A4S8MP88</accession>
<dbReference type="EMBL" id="ML179053">
    <property type="protein sequence ID" value="THV04797.1"/>
    <property type="molecule type" value="Genomic_DNA"/>
</dbReference>
<dbReference type="Proteomes" id="UP000297245">
    <property type="component" value="Unassembled WGS sequence"/>
</dbReference>
<reference evidence="1 2" key="1">
    <citation type="journal article" date="2019" name="Nat. Ecol. Evol.">
        <title>Megaphylogeny resolves global patterns of mushroom evolution.</title>
        <authorList>
            <person name="Varga T."/>
            <person name="Krizsan K."/>
            <person name="Foldi C."/>
            <person name="Dima B."/>
            <person name="Sanchez-Garcia M."/>
            <person name="Sanchez-Ramirez S."/>
            <person name="Szollosi G.J."/>
            <person name="Szarkandi J.G."/>
            <person name="Papp V."/>
            <person name="Albert L."/>
            <person name="Andreopoulos W."/>
            <person name="Angelini C."/>
            <person name="Antonin V."/>
            <person name="Barry K.W."/>
            <person name="Bougher N.L."/>
            <person name="Buchanan P."/>
            <person name="Buyck B."/>
            <person name="Bense V."/>
            <person name="Catcheside P."/>
            <person name="Chovatia M."/>
            <person name="Cooper J."/>
            <person name="Damon W."/>
            <person name="Desjardin D."/>
            <person name="Finy P."/>
            <person name="Geml J."/>
            <person name="Haridas S."/>
            <person name="Hughes K."/>
            <person name="Justo A."/>
            <person name="Karasinski D."/>
            <person name="Kautmanova I."/>
            <person name="Kiss B."/>
            <person name="Kocsube S."/>
            <person name="Kotiranta H."/>
            <person name="LaButti K.M."/>
            <person name="Lechner B.E."/>
            <person name="Liimatainen K."/>
            <person name="Lipzen A."/>
            <person name="Lukacs Z."/>
            <person name="Mihaltcheva S."/>
            <person name="Morgado L.N."/>
            <person name="Niskanen T."/>
            <person name="Noordeloos M.E."/>
            <person name="Ohm R.A."/>
            <person name="Ortiz-Santana B."/>
            <person name="Ovrebo C."/>
            <person name="Racz N."/>
            <person name="Riley R."/>
            <person name="Savchenko A."/>
            <person name="Shiryaev A."/>
            <person name="Soop K."/>
            <person name="Spirin V."/>
            <person name="Szebenyi C."/>
            <person name="Tomsovsky M."/>
            <person name="Tulloss R.E."/>
            <person name="Uehling J."/>
            <person name="Grigoriev I.V."/>
            <person name="Vagvolgyi C."/>
            <person name="Papp T."/>
            <person name="Martin F.M."/>
            <person name="Miettinen O."/>
            <person name="Hibbett D.S."/>
            <person name="Nagy L.G."/>
        </authorList>
    </citation>
    <scope>NUCLEOTIDE SEQUENCE [LARGE SCALE GENOMIC DNA]</scope>
    <source>
        <strain evidence="1 2">CBS 962.96</strain>
    </source>
</reference>